<comment type="caution">
    <text evidence="1">The sequence shown here is derived from an EMBL/GenBank/DDBJ whole genome shotgun (WGS) entry which is preliminary data.</text>
</comment>
<gene>
    <name evidence="1" type="ORF">CEXT_640371</name>
</gene>
<dbReference type="AlphaFoldDB" id="A0AAV4VMD9"/>
<protein>
    <submittedName>
        <fullName evidence="1">Uncharacterized protein</fullName>
    </submittedName>
</protein>
<dbReference type="Proteomes" id="UP001054945">
    <property type="component" value="Unassembled WGS sequence"/>
</dbReference>
<organism evidence="1 2">
    <name type="scientific">Caerostris extrusa</name>
    <name type="common">Bark spider</name>
    <name type="synonym">Caerostris bankana</name>
    <dbReference type="NCBI Taxonomy" id="172846"/>
    <lineage>
        <taxon>Eukaryota</taxon>
        <taxon>Metazoa</taxon>
        <taxon>Ecdysozoa</taxon>
        <taxon>Arthropoda</taxon>
        <taxon>Chelicerata</taxon>
        <taxon>Arachnida</taxon>
        <taxon>Araneae</taxon>
        <taxon>Araneomorphae</taxon>
        <taxon>Entelegynae</taxon>
        <taxon>Araneoidea</taxon>
        <taxon>Araneidae</taxon>
        <taxon>Caerostris</taxon>
    </lineage>
</organism>
<name>A0AAV4VMD9_CAEEX</name>
<evidence type="ECO:0000313" key="1">
    <source>
        <dbReference type="EMBL" id="GIY71515.1"/>
    </source>
</evidence>
<accession>A0AAV4VMD9</accession>
<reference evidence="1 2" key="1">
    <citation type="submission" date="2021-06" db="EMBL/GenBank/DDBJ databases">
        <title>Caerostris extrusa draft genome.</title>
        <authorList>
            <person name="Kono N."/>
            <person name="Arakawa K."/>
        </authorList>
    </citation>
    <scope>NUCLEOTIDE SEQUENCE [LARGE SCALE GENOMIC DNA]</scope>
</reference>
<evidence type="ECO:0000313" key="2">
    <source>
        <dbReference type="Proteomes" id="UP001054945"/>
    </source>
</evidence>
<sequence length="368" mass="42765">MVGIPKSSDGIAQNLLPDWTEDSLTFNKRYEPEFDENDSLLHELSSDSAFYELEEEEKLMFNNLELIEECLLQNCIDKEEGFFKEQKIMEQSLSQKYAKREKTFNEPELKPQFKSFSIDAEPPQNDRWKRKQFIPQEKMIGVLINKSDFLEHCNLVKSGDFAKTKFKAPIFHQKPKVEILEKEVEVDRNVNTETVTDQTNCADKENELTANNRSKIELNITKTSLDEKATDVMKNEYFSKTDQENNLNVESFTAKISELIQSFELKSGQDSHNKKSNFFIARDVKQRQSLKLTWNSAYNKGSGDDAGKSGKPKPFENYQKRKITNCKICTSRQNPNKTLQLTSFLRPNYSIQQRTYLHFLKDSGVCSY</sequence>
<keyword evidence="2" id="KW-1185">Reference proteome</keyword>
<proteinExistence type="predicted"/>
<dbReference type="EMBL" id="BPLR01014819">
    <property type="protein sequence ID" value="GIY71515.1"/>
    <property type="molecule type" value="Genomic_DNA"/>
</dbReference>